<reference evidence="4" key="1">
    <citation type="submission" date="2023-02" db="EMBL/GenBank/DDBJ databases">
        <title>Escherichia albertii as a potential enteropathogen in the light of epidemiological and genomic studies.</title>
        <authorList>
            <person name="Leszczynska K."/>
            <person name="Swiecicka I."/>
            <person name="Daniluk T."/>
            <person name="Lebensztejn D."/>
            <person name="Chmielewska S."/>
            <person name="Leszczynska D."/>
            <person name="Gawor J."/>
            <person name="Kliber M."/>
        </authorList>
    </citation>
    <scope>NUCLEOTIDE SEQUENCE</scope>
    <source>
        <strain evidence="4">BIA_7</strain>
    </source>
</reference>
<feature type="domain" description="Teneurin-like YD-shell" evidence="3">
    <location>
        <begin position="685"/>
        <end position="836"/>
    </location>
</feature>
<evidence type="ECO:0000313" key="4">
    <source>
        <dbReference type="EMBL" id="WDB28338.1"/>
    </source>
</evidence>
<dbReference type="Pfam" id="PF25023">
    <property type="entry name" value="TEN_YD-shell"/>
    <property type="match status" value="2"/>
</dbReference>
<keyword evidence="1" id="KW-0677">Repeat</keyword>
<dbReference type="RefSeq" id="WP_059254438.1">
    <property type="nucleotide sequence ID" value="NZ_BBVY01000024.1"/>
</dbReference>
<dbReference type="NCBIfam" id="TIGR01643">
    <property type="entry name" value="YD_repeat_2x"/>
    <property type="match status" value="3"/>
</dbReference>
<dbReference type="InterPro" id="IPR031325">
    <property type="entry name" value="RHS_repeat"/>
</dbReference>
<dbReference type="InterPro" id="IPR056823">
    <property type="entry name" value="TEN-like_YD-shell"/>
</dbReference>
<dbReference type="Proteomes" id="UP001219219">
    <property type="component" value="Chromosome"/>
</dbReference>
<dbReference type="InterPro" id="IPR008727">
    <property type="entry name" value="PAAR_motif"/>
</dbReference>
<sequence length="1471" mass="165346">MGDNFAARQGDDIIHTSVLGDVATLVFEGVVFAATGAIVAGTAIMAAPLLTAAGATGAAAAAVAVGESCFFSGMIAGFMTGALGLADDISKGCSELANALFPPSPAGTISTGSTNVLTNDIPAARAAGQLVADTGKAGLTEKPEEEEHSFRDYASMLLNSGTAFFSQLWDPTVDGPSGQVKPSGVDKVDCKKHDPVQYLAEGSSSVSVNDLPAVRAQDRTTCGATVSTDVSPNVVIGGESVVVRPIKSGKLPGLEIMYMAASLLMGKSQKMLKALPCMLAMAGGGMIASRMGEASRATFFPVHAATGAKVLSGEEDIDFTLPARFPLVWQRIYNSRNPHEGMFGHGWRTEFETFVTTENELCCFHDVGGRELRFDTPAPGIQQYYADEGLIIARGDQGQMMIADADGSVWRLYLPLSPDGKYLRLASLSDEYGNGLMLSYDEHQRLCAIHDTEGVLTVCLQYDDPRYPARVTRITEPGDEKRATLLLAQYLLDDAGNLAGVQDAAGRMRRRFEWTAEHLMAAHRLPEGLRSEYRWKKFDDWRVVEQRTSAGGHNILHYDLEARLTTVTDELGHTRQHAWNDAFLPIRFTDEAGNDWHYVWNALGLLTEYRDPECQRWQYRYDEAGNLTEEEDALGRITLTSWMQSRTLPVSSVLPGGGIYHYGYDACHGLVEQISPGARRQRFERDEYGQVVSVADDDGVLQRFGYNRHGQMTVSTDCSGNNTVYHYNDRHWLTTVVDAQGERWHREYDDAGELREVSGPDDWYERIGRDAQGRVVRHRTADGQDTHYEYDDTGWLVRRRDPRGGEVVRRRDSRLRLTELYNENGESWRFIYGPNNRLEAEQGFDGALTRYTYDRCDRAVSRTFLADTVSSLTWLAGYDAVGQMVGLSTPDITRRYEYTADGELCSAEEIHADGTRSRVSLAFDEEGRVVAEEGIRGTVGYEYDRRDNRTVTQLPDGRKLRSHYYGSGHLLQMALDERVLTEFSRDALHRETRRTQGQVFTQRRYDRLGRPCWRGIYHESSPLRAERECWQEYDLRHNLVREREVVKSPWPWKEYGYEAGDYLQEYRACTGIREQFSYDAAGNIREHASSGPCRHNRLEAFRGHGYRYDVYGRMVERELPGGEIQKLEYDTFHRLVKVTCTPADWNMLIRYVNYDYDALNRRVRKWVKYERHAGSFSGRERETETWFLWEGMRLLGEEENGRPVVYVYEGPGSYVPLARIDGGREKATIRWYHCGVNGAPDRVTNEEGKTEWRHDTGGWGRTESEYEYGMIRENLRYQGQYLDRETGLHYNLHRYFVPECGRFIQPDPISLAGGINLYLYAPNPIGWIDPWGLTAKDLANNMEADGRPLSPGQTPHHAVKENANNIYAEGSRNILTGDGANPDVSENGARLWGTHPNQAGQPGHPGVAAARNTGNYHAGTHIHGKFNDKLIYQILRNAKRKGINSLRILSEITKRMESGLWKKSFRACGGK</sequence>
<dbReference type="InterPro" id="IPR050708">
    <property type="entry name" value="T6SS_VgrG/RHS"/>
</dbReference>
<dbReference type="InterPro" id="IPR006530">
    <property type="entry name" value="YD"/>
</dbReference>
<dbReference type="Pfam" id="PF20148">
    <property type="entry name" value="DUF6531"/>
    <property type="match status" value="1"/>
</dbReference>
<dbReference type="Gene3D" id="2.180.10.10">
    <property type="entry name" value="RHS repeat-associated core"/>
    <property type="match status" value="2"/>
</dbReference>
<dbReference type="PANTHER" id="PTHR32305:SF15">
    <property type="entry name" value="PROTEIN RHSA-RELATED"/>
    <property type="match status" value="1"/>
</dbReference>
<organism evidence="4 5">
    <name type="scientific">Escherichia albertii</name>
    <dbReference type="NCBI Taxonomy" id="208962"/>
    <lineage>
        <taxon>Bacteria</taxon>
        <taxon>Pseudomonadati</taxon>
        <taxon>Pseudomonadota</taxon>
        <taxon>Gammaproteobacteria</taxon>
        <taxon>Enterobacterales</taxon>
        <taxon>Enterobacteriaceae</taxon>
        <taxon>Escherichia</taxon>
    </lineage>
</organism>
<feature type="domain" description="DUF6531" evidence="2">
    <location>
        <begin position="301"/>
        <end position="374"/>
    </location>
</feature>
<dbReference type="InterPro" id="IPR045351">
    <property type="entry name" value="DUF6531"/>
</dbReference>
<dbReference type="EMBL" id="CP117562">
    <property type="protein sequence ID" value="WDB28338.1"/>
    <property type="molecule type" value="Genomic_DNA"/>
</dbReference>
<dbReference type="Pfam" id="PF05488">
    <property type="entry name" value="PAAR_motif"/>
    <property type="match status" value="1"/>
</dbReference>
<dbReference type="NCBIfam" id="TIGR03696">
    <property type="entry name" value="Rhs_assc_core"/>
    <property type="match status" value="1"/>
</dbReference>
<proteinExistence type="predicted"/>
<dbReference type="Pfam" id="PF05593">
    <property type="entry name" value="RHS_repeat"/>
    <property type="match status" value="1"/>
</dbReference>
<dbReference type="PANTHER" id="PTHR32305">
    <property type="match status" value="1"/>
</dbReference>
<evidence type="ECO:0000313" key="5">
    <source>
        <dbReference type="Proteomes" id="UP001219219"/>
    </source>
</evidence>
<evidence type="ECO:0000256" key="1">
    <source>
        <dbReference type="ARBA" id="ARBA00022737"/>
    </source>
</evidence>
<dbReference type="CDD" id="cd14742">
    <property type="entry name" value="PAAR_RHS"/>
    <property type="match status" value="1"/>
</dbReference>
<feature type="domain" description="Teneurin-like YD-shell" evidence="3">
    <location>
        <begin position="1033"/>
        <end position="1307"/>
    </location>
</feature>
<evidence type="ECO:0000259" key="2">
    <source>
        <dbReference type="Pfam" id="PF20148"/>
    </source>
</evidence>
<accession>A0AAX3MG86</accession>
<protein>
    <submittedName>
        <fullName evidence="4">DUF6531 domain-containing protein</fullName>
    </submittedName>
</protein>
<dbReference type="Gene3D" id="2.60.200.60">
    <property type="match status" value="1"/>
</dbReference>
<name>A0AAX3MG86_ESCAL</name>
<dbReference type="InterPro" id="IPR022385">
    <property type="entry name" value="Rhs_assc_core"/>
</dbReference>
<evidence type="ECO:0000259" key="3">
    <source>
        <dbReference type="Pfam" id="PF25023"/>
    </source>
</evidence>
<gene>
    <name evidence="4" type="ORF">PS049_18620</name>
</gene>